<sequence length="45" mass="5168">MEAIIAKLKAMPNRDISHVALALKMPTMDVSRAQHEYLKQFRVSK</sequence>
<accession>A0A4R6WKS0</accession>
<gene>
    <name evidence="1" type="ORF">CLV99_0979</name>
</gene>
<keyword evidence="2" id="KW-1185">Reference proteome</keyword>
<organism evidence="1 2">
    <name type="scientific">Sphingobacterium yanglingense</name>
    <dbReference type="NCBI Taxonomy" id="1437280"/>
    <lineage>
        <taxon>Bacteria</taxon>
        <taxon>Pseudomonadati</taxon>
        <taxon>Bacteroidota</taxon>
        <taxon>Sphingobacteriia</taxon>
        <taxon>Sphingobacteriales</taxon>
        <taxon>Sphingobacteriaceae</taxon>
        <taxon>Sphingobacterium</taxon>
    </lineage>
</organism>
<dbReference type="AlphaFoldDB" id="A0A4R6WKS0"/>
<dbReference type="RefSeq" id="WP_162850026.1">
    <property type="nucleotide sequence ID" value="NZ_SNYV01000011.1"/>
</dbReference>
<dbReference type="EMBL" id="SNYV01000011">
    <property type="protein sequence ID" value="TDQ79537.1"/>
    <property type="molecule type" value="Genomic_DNA"/>
</dbReference>
<name>A0A4R6WKS0_9SPHI</name>
<proteinExistence type="predicted"/>
<reference evidence="1 2" key="1">
    <citation type="submission" date="2019-03" db="EMBL/GenBank/DDBJ databases">
        <title>Genomic Encyclopedia of Archaeal and Bacterial Type Strains, Phase II (KMG-II): from individual species to whole genera.</title>
        <authorList>
            <person name="Goeker M."/>
        </authorList>
    </citation>
    <scope>NUCLEOTIDE SEQUENCE [LARGE SCALE GENOMIC DNA]</scope>
    <source>
        <strain evidence="1 2">DSM 28353</strain>
    </source>
</reference>
<comment type="caution">
    <text evidence="1">The sequence shown here is derived from an EMBL/GenBank/DDBJ whole genome shotgun (WGS) entry which is preliminary data.</text>
</comment>
<evidence type="ECO:0000313" key="2">
    <source>
        <dbReference type="Proteomes" id="UP000295292"/>
    </source>
</evidence>
<evidence type="ECO:0000313" key="1">
    <source>
        <dbReference type="EMBL" id="TDQ79537.1"/>
    </source>
</evidence>
<dbReference type="Proteomes" id="UP000295292">
    <property type="component" value="Unassembled WGS sequence"/>
</dbReference>
<protein>
    <submittedName>
        <fullName evidence="1">Uncharacterized protein</fullName>
    </submittedName>
</protein>